<sequence>MQDPERELPHVIGLLTSSENPATLRRTIERFFVSDASLHHPLSIVRSGPNSRSRLIGVYEWYRIVSPGTKSHANVVAYDKEKRVLFADVTQSFGIRFSPFRTAPSRLIVRIHLEEKDGRFYIKSQEDFFHPTDLGNYLLPPVTPLIRLTLIVFAFLENLGCNMYFRLGLVWMTLFGMGSDVQRGKTKARQGQADRQGNDSDYEEGVKRTRYGSE</sequence>
<dbReference type="Proteomes" id="UP000053820">
    <property type="component" value="Unassembled WGS sequence"/>
</dbReference>
<proteinExistence type="predicted"/>
<organism evidence="3 4">
    <name type="scientific">Hydnomerulius pinastri MD-312</name>
    <dbReference type="NCBI Taxonomy" id="994086"/>
    <lineage>
        <taxon>Eukaryota</taxon>
        <taxon>Fungi</taxon>
        <taxon>Dikarya</taxon>
        <taxon>Basidiomycota</taxon>
        <taxon>Agaricomycotina</taxon>
        <taxon>Agaricomycetes</taxon>
        <taxon>Agaricomycetidae</taxon>
        <taxon>Boletales</taxon>
        <taxon>Boletales incertae sedis</taxon>
        <taxon>Leucogyrophana</taxon>
    </lineage>
</organism>
<gene>
    <name evidence="3" type="ORF">HYDPIDRAFT_157846</name>
</gene>
<evidence type="ECO:0000256" key="1">
    <source>
        <dbReference type="SAM" id="MobiDB-lite"/>
    </source>
</evidence>
<feature type="compositionally biased region" description="Basic and acidic residues" evidence="1">
    <location>
        <begin position="204"/>
        <end position="214"/>
    </location>
</feature>
<evidence type="ECO:0000313" key="3">
    <source>
        <dbReference type="EMBL" id="KIJ62459.1"/>
    </source>
</evidence>
<feature type="domain" description="SigF-like NTF2-like" evidence="2">
    <location>
        <begin position="1"/>
        <end position="168"/>
    </location>
</feature>
<dbReference type="HOGENOM" id="CLU_079426_1_0_1"/>
<evidence type="ECO:0000259" key="2">
    <source>
        <dbReference type="Pfam" id="PF24840"/>
    </source>
</evidence>
<reference evidence="3 4" key="1">
    <citation type="submission" date="2014-04" db="EMBL/GenBank/DDBJ databases">
        <title>Evolutionary Origins and Diversification of the Mycorrhizal Mutualists.</title>
        <authorList>
            <consortium name="DOE Joint Genome Institute"/>
            <consortium name="Mycorrhizal Genomics Consortium"/>
            <person name="Kohler A."/>
            <person name="Kuo A."/>
            <person name="Nagy L.G."/>
            <person name="Floudas D."/>
            <person name="Copeland A."/>
            <person name="Barry K.W."/>
            <person name="Cichocki N."/>
            <person name="Veneault-Fourrey C."/>
            <person name="LaButti K."/>
            <person name="Lindquist E.A."/>
            <person name="Lipzen A."/>
            <person name="Lundell T."/>
            <person name="Morin E."/>
            <person name="Murat C."/>
            <person name="Riley R."/>
            <person name="Ohm R."/>
            <person name="Sun H."/>
            <person name="Tunlid A."/>
            <person name="Henrissat B."/>
            <person name="Grigoriev I.V."/>
            <person name="Hibbett D.S."/>
            <person name="Martin F."/>
        </authorList>
    </citation>
    <scope>NUCLEOTIDE SEQUENCE [LARGE SCALE GENOMIC DNA]</scope>
    <source>
        <strain evidence="3 4">MD-312</strain>
    </source>
</reference>
<dbReference type="AlphaFoldDB" id="A0A0C9V9U0"/>
<name>A0A0C9V9U0_9AGAM</name>
<accession>A0A0C9V9U0</accession>
<dbReference type="OrthoDB" id="2344312at2759"/>
<protein>
    <recommendedName>
        <fullName evidence="2">SigF-like NTF2-like domain-containing protein</fullName>
    </recommendedName>
</protein>
<dbReference type="PANTHER" id="PTHR35393:SF1">
    <property type="entry name" value="SNOAL-LIKE DOMAIN-CONTAINING PROTEIN"/>
    <property type="match status" value="1"/>
</dbReference>
<evidence type="ECO:0000313" key="4">
    <source>
        <dbReference type="Proteomes" id="UP000053820"/>
    </source>
</evidence>
<feature type="region of interest" description="Disordered" evidence="1">
    <location>
        <begin position="185"/>
        <end position="214"/>
    </location>
</feature>
<dbReference type="InterPro" id="IPR057514">
    <property type="entry name" value="NTF2_SigF"/>
</dbReference>
<dbReference type="Pfam" id="PF24840">
    <property type="entry name" value="NTF2_SigF"/>
    <property type="match status" value="1"/>
</dbReference>
<dbReference type="PANTHER" id="PTHR35393">
    <property type="entry name" value="CHROMOSOME 1, WHOLE GENOME SHOTGUN SEQUENCE"/>
    <property type="match status" value="1"/>
</dbReference>
<dbReference type="EMBL" id="KN839855">
    <property type="protein sequence ID" value="KIJ62459.1"/>
    <property type="molecule type" value="Genomic_DNA"/>
</dbReference>
<keyword evidence="4" id="KW-1185">Reference proteome</keyword>